<evidence type="ECO:0000313" key="4">
    <source>
        <dbReference type="Proteomes" id="UP001597512"/>
    </source>
</evidence>
<dbReference type="Gene3D" id="3.40.710.10">
    <property type="entry name" value="DD-peptidase/beta-lactamase superfamily"/>
    <property type="match status" value="1"/>
</dbReference>
<dbReference type="PANTHER" id="PTHR46825:SF12">
    <property type="entry name" value="PENICILLIN-BINDING PROTEIN 4"/>
    <property type="match status" value="1"/>
</dbReference>
<gene>
    <name evidence="3" type="ORF">ACFS25_08405</name>
</gene>
<dbReference type="EMBL" id="JBHUOM010000002">
    <property type="protein sequence ID" value="MFD2933798.1"/>
    <property type="molecule type" value="Genomic_DNA"/>
</dbReference>
<keyword evidence="1" id="KW-0732">Signal</keyword>
<accession>A0ABW6AH54</accession>
<feature type="signal peptide" evidence="1">
    <location>
        <begin position="1"/>
        <end position="19"/>
    </location>
</feature>
<dbReference type="Proteomes" id="UP001597512">
    <property type="component" value="Unassembled WGS sequence"/>
</dbReference>
<sequence>MHKLLVTAFFLLVHPVTFAQPVTYSKTVLAKINQVENHLAGDIRTPDDKDGNLQQRMTYFDVPGLSIAVIHNYQIEWVKAYGWADTSSHRPVTHGTRFQAGSISKSLNSVGVLRLVQDKRIDLYADINQYLTSWQFPYDSVAKGKKISVAHLLSHTAGLTVHGFPGYASHDPIPTLKQILDGQLPANTKAVRSHLAPGLIFDYSGGGTTISQVLLMDVTHQPYEEYMWERVLKPMGMIHSSYKQPPAQNTLLATGYDNTGNEVLGKYHIYPEQAAAGLWTTPTDLGRYIIETQLAYQGKSSKVLSQQTTRLRLTPYVDSSAALGVFIKQKGAERYFTHDGSDAGFRATYYGSLNSGNGVVIMVNSDNGDILPEIVNSVARVYNWKGFYQPTTKLTVSVQESILDTYVGDYEATEFLAFPTVIFSITREGNRLFQTIKGFFKWELFPETKTKFFLKSTPATVDFINDDSGRVVKQVFTFGGEKTEALRIR</sequence>
<evidence type="ECO:0000313" key="3">
    <source>
        <dbReference type="EMBL" id="MFD2933798.1"/>
    </source>
</evidence>
<dbReference type="InterPro" id="IPR050491">
    <property type="entry name" value="AmpC-like"/>
</dbReference>
<dbReference type="InterPro" id="IPR012338">
    <property type="entry name" value="Beta-lactam/transpept-like"/>
</dbReference>
<dbReference type="PANTHER" id="PTHR46825">
    <property type="entry name" value="D-ALANYL-D-ALANINE-CARBOXYPEPTIDASE/ENDOPEPTIDASE AMPH"/>
    <property type="match status" value="1"/>
</dbReference>
<evidence type="ECO:0000259" key="2">
    <source>
        <dbReference type="Pfam" id="PF00144"/>
    </source>
</evidence>
<dbReference type="RefSeq" id="WP_381498586.1">
    <property type="nucleotide sequence ID" value="NZ_JBHUOM010000002.1"/>
</dbReference>
<protein>
    <submittedName>
        <fullName evidence="3">Serine hydrolase</fullName>
    </submittedName>
</protein>
<dbReference type="GO" id="GO:0016787">
    <property type="term" value="F:hydrolase activity"/>
    <property type="evidence" value="ECO:0007669"/>
    <property type="project" value="UniProtKB-KW"/>
</dbReference>
<dbReference type="Pfam" id="PF00144">
    <property type="entry name" value="Beta-lactamase"/>
    <property type="match status" value="1"/>
</dbReference>
<feature type="domain" description="Beta-lactamase-related" evidence="2">
    <location>
        <begin position="52"/>
        <end position="368"/>
    </location>
</feature>
<organism evidence="3 4">
    <name type="scientific">Spirosoma flavum</name>
    <dbReference type="NCBI Taxonomy" id="2048557"/>
    <lineage>
        <taxon>Bacteria</taxon>
        <taxon>Pseudomonadati</taxon>
        <taxon>Bacteroidota</taxon>
        <taxon>Cytophagia</taxon>
        <taxon>Cytophagales</taxon>
        <taxon>Cytophagaceae</taxon>
        <taxon>Spirosoma</taxon>
    </lineage>
</organism>
<name>A0ABW6AH54_9BACT</name>
<dbReference type="SUPFAM" id="SSF56601">
    <property type="entry name" value="beta-lactamase/transpeptidase-like"/>
    <property type="match status" value="1"/>
</dbReference>
<reference evidence="4" key="1">
    <citation type="journal article" date="2019" name="Int. J. Syst. Evol. Microbiol.">
        <title>The Global Catalogue of Microorganisms (GCM) 10K type strain sequencing project: providing services to taxonomists for standard genome sequencing and annotation.</title>
        <authorList>
            <consortium name="The Broad Institute Genomics Platform"/>
            <consortium name="The Broad Institute Genome Sequencing Center for Infectious Disease"/>
            <person name="Wu L."/>
            <person name="Ma J."/>
        </authorList>
    </citation>
    <scope>NUCLEOTIDE SEQUENCE [LARGE SCALE GENOMIC DNA]</scope>
    <source>
        <strain evidence="4">KCTC 52490</strain>
    </source>
</reference>
<keyword evidence="3" id="KW-0378">Hydrolase</keyword>
<dbReference type="InterPro" id="IPR001466">
    <property type="entry name" value="Beta-lactam-related"/>
</dbReference>
<proteinExistence type="predicted"/>
<evidence type="ECO:0000256" key="1">
    <source>
        <dbReference type="SAM" id="SignalP"/>
    </source>
</evidence>
<keyword evidence="4" id="KW-1185">Reference proteome</keyword>
<comment type="caution">
    <text evidence="3">The sequence shown here is derived from an EMBL/GenBank/DDBJ whole genome shotgun (WGS) entry which is preliminary data.</text>
</comment>
<feature type="chain" id="PRO_5045498367" evidence="1">
    <location>
        <begin position="20"/>
        <end position="489"/>
    </location>
</feature>